<dbReference type="InterPro" id="IPR045865">
    <property type="entry name" value="ACT-like_dom_sf"/>
</dbReference>
<evidence type="ECO:0000256" key="3">
    <source>
        <dbReference type="ARBA" id="ARBA00005062"/>
    </source>
</evidence>
<dbReference type="NCBIfam" id="NF004976">
    <property type="entry name" value="PRK06349.1"/>
    <property type="match status" value="1"/>
</dbReference>
<organism evidence="21 22">
    <name type="scientific">Thermoleophilum album</name>
    <dbReference type="NCBI Taxonomy" id="29539"/>
    <lineage>
        <taxon>Bacteria</taxon>
        <taxon>Bacillati</taxon>
        <taxon>Actinomycetota</taxon>
        <taxon>Thermoleophilia</taxon>
        <taxon>Thermoleophilales</taxon>
        <taxon>Thermoleophilaceae</taxon>
        <taxon>Thermoleophilum</taxon>
    </lineage>
</organism>
<evidence type="ECO:0000256" key="14">
    <source>
        <dbReference type="ARBA" id="ARBA00048841"/>
    </source>
</evidence>
<dbReference type="FunFam" id="3.30.360.10:FF:000005">
    <property type="entry name" value="Homoserine dehydrogenase"/>
    <property type="match status" value="1"/>
</dbReference>
<proteinExistence type="inferred from homology"/>
<evidence type="ECO:0000256" key="5">
    <source>
        <dbReference type="ARBA" id="ARBA00013213"/>
    </source>
</evidence>
<dbReference type="InterPro" id="IPR001342">
    <property type="entry name" value="HDH_cat"/>
</dbReference>
<feature type="binding site" evidence="17">
    <location>
        <position position="179"/>
    </location>
    <ligand>
        <name>L-homoserine</name>
        <dbReference type="ChEBI" id="CHEBI:57476"/>
    </ligand>
</feature>
<dbReference type="UniPathway" id="UPA00050">
    <property type="reaction ID" value="UER00063"/>
</dbReference>
<dbReference type="SUPFAM" id="SSF51735">
    <property type="entry name" value="NAD(P)-binding Rossmann-fold domains"/>
    <property type="match status" value="1"/>
</dbReference>
<dbReference type="SUPFAM" id="SSF55347">
    <property type="entry name" value="Glyceraldehyde-3-phosphate dehydrogenase-like, C-terminal domain"/>
    <property type="match status" value="1"/>
</dbReference>
<name>A0A1H6FNQ8_THEAL</name>
<evidence type="ECO:0000256" key="15">
    <source>
        <dbReference type="ARBA" id="ARBA00049031"/>
    </source>
</evidence>
<evidence type="ECO:0000256" key="10">
    <source>
        <dbReference type="ARBA" id="ARBA00023002"/>
    </source>
</evidence>
<dbReference type="Proteomes" id="UP000222056">
    <property type="component" value="Unassembled WGS sequence"/>
</dbReference>
<evidence type="ECO:0000256" key="12">
    <source>
        <dbReference type="ARBA" id="ARBA00023167"/>
    </source>
</evidence>
<evidence type="ECO:0000256" key="13">
    <source>
        <dbReference type="ARBA" id="ARBA00044930"/>
    </source>
</evidence>
<dbReference type="EC" id="1.1.1.3" evidence="5 18"/>
<dbReference type="InterPro" id="IPR016204">
    <property type="entry name" value="HDH"/>
</dbReference>
<evidence type="ECO:0000256" key="6">
    <source>
        <dbReference type="ARBA" id="ARBA00013376"/>
    </source>
</evidence>
<dbReference type="PROSITE" id="PS51671">
    <property type="entry name" value="ACT"/>
    <property type="match status" value="1"/>
</dbReference>
<dbReference type="Gene3D" id="3.30.360.10">
    <property type="entry name" value="Dihydrodipicolinate Reductase, domain 2"/>
    <property type="match status" value="1"/>
</dbReference>
<keyword evidence="8 18" id="KW-0791">Threonine biosynthesis</keyword>
<gene>
    <name evidence="21" type="ORF">SAMN02745716_1127</name>
</gene>
<dbReference type="InterPro" id="IPR002912">
    <property type="entry name" value="ACT_dom"/>
</dbReference>
<feature type="domain" description="ACT" evidence="20">
    <location>
        <begin position="331"/>
        <end position="404"/>
    </location>
</feature>
<comment type="pathway">
    <text evidence="2 18">Amino-acid biosynthesis; L-threonine biosynthesis; L-threonine from L-aspartate: step 3/5.</text>
</comment>
<feature type="binding site" evidence="17">
    <location>
        <position position="94"/>
    </location>
    <ligand>
        <name>NADPH</name>
        <dbReference type="ChEBI" id="CHEBI:57783"/>
    </ligand>
</feature>
<accession>A0A1H6FNQ8</accession>
<evidence type="ECO:0000256" key="18">
    <source>
        <dbReference type="RuleBase" id="RU000579"/>
    </source>
</evidence>
<dbReference type="PIRSF" id="PIRSF000098">
    <property type="entry name" value="Homoser_dehydrog"/>
    <property type="match status" value="1"/>
</dbReference>
<dbReference type="GO" id="GO:0004412">
    <property type="term" value="F:homoserine dehydrogenase activity"/>
    <property type="evidence" value="ECO:0007669"/>
    <property type="project" value="UniProtKB-EC"/>
</dbReference>
<dbReference type="PROSITE" id="PS01042">
    <property type="entry name" value="HOMOSER_DHGENASE"/>
    <property type="match status" value="1"/>
</dbReference>
<comment type="catalytic activity">
    <reaction evidence="14">
        <text>L-homoserine + NADP(+) = L-aspartate 4-semialdehyde + NADPH + H(+)</text>
        <dbReference type="Rhea" id="RHEA:15761"/>
        <dbReference type="ChEBI" id="CHEBI:15378"/>
        <dbReference type="ChEBI" id="CHEBI:57476"/>
        <dbReference type="ChEBI" id="CHEBI:57783"/>
        <dbReference type="ChEBI" id="CHEBI:58349"/>
        <dbReference type="ChEBI" id="CHEBI:537519"/>
        <dbReference type="EC" id="1.1.1.3"/>
    </reaction>
    <physiologicalReaction direction="right-to-left" evidence="14">
        <dbReference type="Rhea" id="RHEA:15763"/>
    </physiologicalReaction>
</comment>
<dbReference type="STRING" id="29539.SAMN02745716_1127"/>
<dbReference type="AlphaFoldDB" id="A0A1H6FNQ8"/>
<keyword evidence="10 18" id="KW-0560">Oxidoreductase</keyword>
<dbReference type="UniPathway" id="UPA00051">
    <property type="reaction ID" value="UER00465"/>
</dbReference>
<dbReference type="GO" id="GO:0050661">
    <property type="term" value="F:NADP binding"/>
    <property type="evidence" value="ECO:0007669"/>
    <property type="project" value="InterPro"/>
</dbReference>
<keyword evidence="22" id="KW-1185">Reference proteome</keyword>
<evidence type="ECO:0000256" key="17">
    <source>
        <dbReference type="PIRSR" id="PIRSR000098-2"/>
    </source>
</evidence>
<dbReference type="Pfam" id="PF00742">
    <property type="entry name" value="Homoserine_dh"/>
    <property type="match status" value="1"/>
</dbReference>
<dbReference type="Pfam" id="PF01842">
    <property type="entry name" value="ACT"/>
    <property type="match status" value="1"/>
</dbReference>
<dbReference type="SUPFAM" id="SSF55021">
    <property type="entry name" value="ACT-like"/>
    <property type="match status" value="1"/>
</dbReference>
<feature type="active site" description="Proton donor" evidence="16">
    <location>
        <position position="194"/>
    </location>
</feature>
<dbReference type="Gene3D" id="3.30.70.260">
    <property type="match status" value="1"/>
</dbReference>
<evidence type="ECO:0000256" key="4">
    <source>
        <dbReference type="ARBA" id="ARBA00006753"/>
    </source>
</evidence>
<evidence type="ECO:0000256" key="11">
    <source>
        <dbReference type="ARBA" id="ARBA00023053"/>
    </source>
</evidence>
<comment type="similarity">
    <text evidence="4 19">Belongs to the homoserine dehydrogenase family.</text>
</comment>
<dbReference type="CDD" id="cd04881">
    <property type="entry name" value="ACT_HSDH-Hom"/>
    <property type="match status" value="1"/>
</dbReference>
<dbReference type="OrthoDB" id="9808167at2"/>
<sequence>MTSSDNARFGVGLLGHGTVGGAFHRLLEERADAVAARTGRRPHVVGVLTRSQGDFEEILAASQTIVELIGGIEPARTYVLRAIEAGRHVVTANKQLLSQHGDEVFEAARKRGVQVRFEAAVAGVIPAIRVISESLAGAYIERVHGIVNGTTNYVLTEMARTGATYAQALAAAQRLGYAEADPTEDVSGKDAAAKMAILARLAFNARVGLEDVRYEGIERITPDDIAYARELGLSLKLIGSAERIDDGLAVMVYPAFLYADHPLASVDGAFNAVTIESPAITEITLSGPGAGGIQTASAVLGDVVSTMLPAGAQPPPPRAVKLVEDVEFSFYLHLEVADRPGVLARIADVLGRNEVSIKSVVQRGLGDDARLVMVVHPVLESRFRSAVAEIARLDVVRGDPRVIRVIEETFEAPGAT</sequence>
<protein>
    <recommendedName>
        <fullName evidence="6 18">Homoserine dehydrogenase</fullName>
        <ecNumber evidence="5 18">1.1.1.3</ecNumber>
    </recommendedName>
</protein>
<dbReference type="EMBL" id="FNWJ01000001">
    <property type="protein sequence ID" value="SEH12549.1"/>
    <property type="molecule type" value="Genomic_DNA"/>
</dbReference>
<evidence type="ECO:0000313" key="21">
    <source>
        <dbReference type="EMBL" id="SEH12549.1"/>
    </source>
</evidence>
<keyword evidence="9 17" id="KW-0521">NADP</keyword>
<evidence type="ECO:0000256" key="9">
    <source>
        <dbReference type="ARBA" id="ARBA00022857"/>
    </source>
</evidence>
<reference evidence="22" key="1">
    <citation type="submission" date="2016-10" db="EMBL/GenBank/DDBJ databases">
        <authorList>
            <person name="Varghese N."/>
            <person name="Submissions S."/>
        </authorList>
    </citation>
    <scope>NUCLEOTIDE SEQUENCE [LARGE SCALE GENOMIC DNA]</scope>
    <source>
        <strain evidence="22">ATCC 35263</strain>
    </source>
</reference>
<comment type="pathway">
    <text evidence="3 18">Amino-acid biosynthesis; L-methionine biosynthesis via de novo pathway; L-homoserine from L-aspartate: step 3/3.</text>
</comment>
<dbReference type="GO" id="GO:0009088">
    <property type="term" value="P:threonine biosynthetic process"/>
    <property type="evidence" value="ECO:0007669"/>
    <property type="project" value="UniProtKB-UniPathway"/>
</dbReference>
<evidence type="ECO:0000256" key="8">
    <source>
        <dbReference type="ARBA" id="ARBA00022697"/>
    </source>
</evidence>
<evidence type="ECO:0000256" key="7">
    <source>
        <dbReference type="ARBA" id="ARBA00022605"/>
    </source>
</evidence>
<evidence type="ECO:0000259" key="20">
    <source>
        <dbReference type="PROSITE" id="PS51671"/>
    </source>
</evidence>
<dbReference type="RefSeq" id="WP_093116976.1">
    <property type="nucleotide sequence ID" value="NZ_FNWJ01000001.1"/>
</dbReference>
<dbReference type="GO" id="GO:0009086">
    <property type="term" value="P:methionine biosynthetic process"/>
    <property type="evidence" value="ECO:0007669"/>
    <property type="project" value="UniProtKB-KW"/>
</dbReference>
<feature type="binding site" evidence="17">
    <location>
        <begin position="14"/>
        <end position="21"/>
    </location>
    <ligand>
        <name>NADP(+)</name>
        <dbReference type="ChEBI" id="CHEBI:58349"/>
    </ligand>
</feature>
<dbReference type="InterPro" id="IPR019811">
    <property type="entry name" value="HDH_CS"/>
</dbReference>
<evidence type="ECO:0000256" key="16">
    <source>
        <dbReference type="PIRSR" id="PIRSR000098-1"/>
    </source>
</evidence>
<dbReference type="Pfam" id="PF03447">
    <property type="entry name" value="NAD_binding_3"/>
    <property type="match status" value="1"/>
</dbReference>
<evidence type="ECO:0000313" key="22">
    <source>
        <dbReference type="Proteomes" id="UP000222056"/>
    </source>
</evidence>
<dbReference type="PANTHER" id="PTHR43331:SF1">
    <property type="entry name" value="HOMOSERINE DEHYDROGENASE"/>
    <property type="match status" value="1"/>
</dbReference>
<dbReference type="InterPro" id="IPR005106">
    <property type="entry name" value="Asp/hSer_DH_NAD-bd"/>
</dbReference>
<dbReference type="PANTHER" id="PTHR43331">
    <property type="entry name" value="HOMOSERINE DEHYDROGENASE"/>
    <property type="match status" value="1"/>
</dbReference>
<comment type="function">
    <text evidence="13">Catalyzes the conversion of L-aspartate-beta-semialdehyde (L-Asa) to L-homoserine (L-Hse), the third step in the biosynthesis of threonine and methionine from aspartate.</text>
</comment>
<comment type="cofactor">
    <cofactor evidence="1">
        <name>a metal cation</name>
        <dbReference type="ChEBI" id="CHEBI:25213"/>
    </cofactor>
</comment>
<keyword evidence="11" id="KW-0915">Sodium</keyword>
<keyword evidence="12 18" id="KW-0486">Methionine biosynthesis</keyword>
<dbReference type="Gene3D" id="3.40.50.720">
    <property type="entry name" value="NAD(P)-binding Rossmann-like Domain"/>
    <property type="match status" value="1"/>
</dbReference>
<comment type="catalytic activity">
    <reaction evidence="15">
        <text>L-homoserine + NAD(+) = L-aspartate 4-semialdehyde + NADH + H(+)</text>
        <dbReference type="Rhea" id="RHEA:15757"/>
        <dbReference type="ChEBI" id="CHEBI:15378"/>
        <dbReference type="ChEBI" id="CHEBI:57476"/>
        <dbReference type="ChEBI" id="CHEBI:57540"/>
        <dbReference type="ChEBI" id="CHEBI:57945"/>
        <dbReference type="ChEBI" id="CHEBI:537519"/>
        <dbReference type="EC" id="1.1.1.3"/>
    </reaction>
    <physiologicalReaction direction="right-to-left" evidence="15">
        <dbReference type="Rhea" id="RHEA:15759"/>
    </physiologicalReaction>
</comment>
<keyword evidence="7 18" id="KW-0028">Amino-acid biosynthesis</keyword>
<evidence type="ECO:0000256" key="1">
    <source>
        <dbReference type="ARBA" id="ARBA00001920"/>
    </source>
</evidence>
<dbReference type="InterPro" id="IPR036291">
    <property type="entry name" value="NAD(P)-bd_dom_sf"/>
</dbReference>
<evidence type="ECO:0000256" key="2">
    <source>
        <dbReference type="ARBA" id="ARBA00005056"/>
    </source>
</evidence>
<evidence type="ECO:0000256" key="19">
    <source>
        <dbReference type="RuleBase" id="RU004171"/>
    </source>
</evidence>